<dbReference type="AlphaFoldDB" id="A0AAV1EY64"/>
<evidence type="ECO:0000256" key="1">
    <source>
        <dbReference type="SAM" id="MobiDB-lite"/>
    </source>
</evidence>
<proteinExistence type="predicted"/>
<dbReference type="Proteomes" id="UP001178508">
    <property type="component" value="Chromosome 3"/>
</dbReference>
<dbReference type="EMBL" id="OY660866">
    <property type="protein sequence ID" value="CAJ1053636.1"/>
    <property type="molecule type" value="Genomic_DNA"/>
</dbReference>
<accession>A0AAV1EY64</accession>
<protein>
    <submittedName>
        <fullName evidence="2">Uncharacterized protein</fullName>
    </submittedName>
</protein>
<name>A0AAV1EY64_XYRNO</name>
<feature type="compositionally biased region" description="Basic and acidic residues" evidence="1">
    <location>
        <begin position="44"/>
        <end position="58"/>
    </location>
</feature>
<reference evidence="2" key="1">
    <citation type="submission" date="2023-08" db="EMBL/GenBank/DDBJ databases">
        <authorList>
            <person name="Alioto T."/>
            <person name="Alioto T."/>
            <person name="Gomez Garrido J."/>
        </authorList>
    </citation>
    <scope>NUCLEOTIDE SEQUENCE</scope>
</reference>
<evidence type="ECO:0000313" key="2">
    <source>
        <dbReference type="EMBL" id="CAJ1053636.1"/>
    </source>
</evidence>
<feature type="region of interest" description="Disordered" evidence="1">
    <location>
        <begin position="83"/>
        <end position="119"/>
    </location>
</feature>
<feature type="region of interest" description="Disordered" evidence="1">
    <location>
        <begin position="32"/>
        <end position="70"/>
    </location>
</feature>
<sequence>MSVRHEHASVSRLYHMPHTKKSRLCCQPFTSRSYSHSTGTIEGRYSREHPVKDPEKKPVPPCGTRDGSGHYLITFDQRVTDGRGAHTHTHAHTPLVRYTLPPRAADARPVPPGRSLVQG</sequence>
<keyword evidence="3" id="KW-1185">Reference proteome</keyword>
<gene>
    <name evidence="2" type="ORF">XNOV1_A033829</name>
</gene>
<organism evidence="2 3">
    <name type="scientific">Xyrichtys novacula</name>
    <name type="common">Pearly razorfish</name>
    <name type="synonym">Hemipteronotus novacula</name>
    <dbReference type="NCBI Taxonomy" id="13765"/>
    <lineage>
        <taxon>Eukaryota</taxon>
        <taxon>Metazoa</taxon>
        <taxon>Chordata</taxon>
        <taxon>Craniata</taxon>
        <taxon>Vertebrata</taxon>
        <taxon>Euteleostomi</taxon>
        <taxon>Actinopterygii</taxon>
        <taxon>Neopterygii</taxon>
        <taxon>Teleostei</taxon>
        <taxon>Neoteleostei</taxon>
        <taxon>Acanthomorphata</taxon>
        <taxon>Eupercaria</taxon>
        <taxon>Labriformes</taxon>
        <taxon>Labridae</taxon>
        <taxon>Xyrichtys</taxon>
    </lineage>
</organism>
<evidence type="ECO:0000313" key="3">
    <source>
        <dbReference type="Proteomes" id="UP001178508"/>
    </source>
</evidence>